<dbReference type="GO" id="GO:0042773">
    <property type="term" value="P:ATP synthesis coupled electron transport"/>
    <property type="evidence" value="ECO:0007669"/>
    <property type="project" value="InterPro"/>
</dbReference>
<evidence type="ECO:0000256" key="2">
    <source>
        <dbReference type="ARBA" id="ARBA00022692"/>
    </source>
</evidence>
<feature type="transmembrane region" description="Helical" evidence="6">
    <location>
        <begin position="408"/>
        <end position="430"/>
    </location>
</feature>
<feature type="transmembrane region" description="Helical" evidence="6">
    <location>
        <begin position="6"/>
        <end position="24"/>
    </location>
</feature>
<reference evidence="8 9" key="1">
    <citation type="submission" date="2020-10" db="EMBL/GenBank/DDBJ databases">
        <title>Ca. Dormibacterota MAGs.</title>
        <authorList>
            <person name="Montgomery K."/>
        </authorList>
    </citation>
    <scope>NUCLEOTIDE SEQUENCE [LARGE SCALE GENOMIC DNA]</scope>
    <source>
        <strain evidence="8">Mitchell_Peninsula_5</strain>
    </source>
</reference>
<feature type="transmembrane region" description="Helical" evidence="6">
    <location>
        <begin position="313"/>
        <end position="334"/>
    </location>
</feature>
<dbReference type="GO" id="GO:0008137">
    <property type="term" value="F:NADH dehydrogenase (ubiquinone) activity"/>
    <property type="evidence" value="ECO:0007669"/>
    <property type="project" value="InterPro"/>
</dbReference>
<dbReference type="InterPro" id="IPR001750">
    <property type="entry name" value="ND/Mrp_TM"/>
</dbReference>
<dbReference type="GO" id="GO:0015990">
    <property type="term" value="P:electron transport coupled proton transport"/>
    <property type="evidence" value="ECO:0007669"/>
    <property type="project" value="TreeGrafter"/>
</dbReference>
<feature type="transmembrane region" description="Helical" evidence="6">
    <location>
        <begin position="270"/>
        <end position="293"/>
    </location>
</feature>
<accession>A0A934KEX0</accession>
<keyword evidence="2 5" id="KW-0812">Transmembrane</keyword>
<evidence type="ECO:0000256" key="6">
    <source>
        <dbReference type="SAM" id="Phobius"/>
    </source>
</evidence>
<feature type="transmembrane region" description="Helical" evidence="6">
    <location>
        <begin position="365"/>
        <end position="387"/>
    </location>
</feature>
<feature type="transmembrane region" description="Helical" evidence="6">
    <location>
        <begin position="652"/>
        <end position="674"/>
    </location>
</feature>
<feature type="transmembrane region" description="Helical" evidence="6">
    <location>
        <begin position="36"/>
        <end position="58"/>
    </location>
</feature>
<dbReference type="AlphaFoldDB" id="A0A934KEX0"/>
<feature type="transmembrane region" description="Helical" evidence="6">
    <location>
        <begin position="193"/>
        <end position="214"/>
    </location>
</feature>
<dbReference type="PRINTS" id="PR01434">
    <property type="entry name" value="NADHDHGNASE5"/>
</dbReference>
<keyword evidence="4 6" id="KW-0472">Membrane</keyword>
<evidence type="ECO:0000256" key="4">
    <source>
        <dbReference type="ARBA" id="ARBA00023136"/>
    </source>
</evidence>
<feature type="transmembrane region" description="Helical" evidence="6">
    <location>
        <begin position="234"/>
        <end position="263"/>
    </location>
</feature>
<feature type="transmembrane region" description="Helical" evidence="6">
    <location>
        <begin position="98"/>
        <end position="118"/>
    </location>
</feature>
<dbReference type="GO" id="GO:0003954">
    <property type="term" value="F:NADH dehydrogenase activity"/>
    <property type="evidence" value="ECO:0007669"/>
    <property type="project" value="TreeGrafter"/>
</dbReference>
<dbReference type="Proteomes" id="UP000614410">
    <property type="component" value="Unassembled WGS sequence"/>
</dbReference>
<dbReference type="EMBL" id="JAEKNN010000031">
    <property type="protein sequence ID" value="MBJ7609209.1"/>
    <property type="molecule type" value="Genomic_DNA"/>
</dbReference>
<dbReference type="PANTHER" id="PTHR42829:SF2">
    <property type="entry name" value="NADH-UBIQUINONE OXIDOREDUCTASE CHAIN 5"/>
    <property type="match status" value="1"/>
</dbReference>
<dbReference type="PANTHER" id="PTHR42829">
    <property type="entry name" value="NADH-UBIQUINONE OXIDOREDUCTASE CHAIN 5"/>
    <property type="match status" value="1"/>
</dbReference>
<gene>
    <name evidence="8" type="ORF">JF887_07225</name>
</gene>
<feature type="domain" description="NADH:quinone oxidoreductase/Mrp antiporter transmembrane" evidence="7">
    <location>
        <begin position="147"/>
        <end position="422"/>
    </location>
</feature>
<feature type="transmembrane region" description="Helical" evidence="6">
    <location>
        <begin position="450"/>
        <end position="474"/>
    </location>
</feature>
<feature type="transmembrane region" description="Helical" evidence="6">
    <location>
        <begin position="501"/>
        <end position="526"/>
    </location>
</feature>
<dbReference type="GO" id="GO:0016020">
    <property type="term" value="C:membrane"/>
    <property type="evidence" value="ECO:0007669"/>
    <property type="project" value="UniProtKB-SubCell"/>
</dbReference>
<evidence type="ECO:0000256" key="3">
    <source>
        <dbReference type="ARBA" id="ARBA00022989"/>
    </source>
</evidence>
<evidence type="ECO:0000256" key="5">
    <source>
        <dbReference type="RuleBase" id="RU000320"/>
    </source>
</evidence>
<dbReference type="InterPro" id="IPR003945">
    <property type="entry name" value="NU5C-like"/>
</dbReference>
<dbReference type="GO" id="GO:0012505">
    <property type="term" value="C:endomembrane system"/>
    <property type="evidence" value="ECO:0007669"/>
    <property type="project" value="UniProtKB-SubCell"/>
</dbReference>
<evidence type="ECO:0000313" key="9">
    <source>
        <dbReference type="Proteomes" id="UP000614410"/>
    </source>
</evidence>
<feature type="transmembrane region" description="Helical" evidence="6">
    <location>
        <begin position="341"/>
        <end position="359"/>
    </location>
</feature>
<dbReference type="Pfam" id="PF00361">
    <property type="entry name" value="Proton_antipo_M"/>
    <property type="match status" value="1"/>
</dbReference>
<sequence>MTVILNLTWAIVLLPLVGVGASFLAESARRAAQTEIGFTAVAFAAALIVLVFRLTHVIPTYENSQTFWNLQPTSASAADTRLFSNNFLALYGIRVDPLSLAFMASTLFLSLITQVHALASLRGDPQFRRFFWVAGALTFGILATISSPNLFQLLLGWEVAGVAGWMLAAHHWDRPGVGARSTRTFVLLRVSDLALILALAMTFAKFGIAVQQRVSTAGQLPTDPFSFSVLSPLWHLGHVGLVAGVGARSLVVLAVLFVVAAVIRATVGPLHLWFSGALQAPVAGLALLAVSALMPATVVLARVYPLLLEAPRMLTVLALIGAAGAVAGALLATAQRDLFRIGMFAVSSQASLIMVALGMGGYSPALFMLFTGSCLCVVYFLTAGNLSRSYRTRDVADCGGGWRRMPRTMLALTGWAIGISGVSLNTYSVLSATLRNARPGGGTAAGVATAVVAAAVLLAMALTAVYAFRVVFLVGSGDPLRRRGFDIARLREVDPLQRRTALLALAGAVVATVVGIPGINAFTVGARRLPGFTFSHFIFYGGSRQQLALDVVALAIAAVLGAGGAAVAWWLFSAAPRTTVREVRVRLARVGTVLAGPTPGERAALRLPTVLVRAGQVLERVDGQFLSPIADATGESVNLASQWLTRLRTPRFAFSTAAAFAVIAVLLAASVLAVTGHFPVRTQ</sequence>
<name>A0A934KEX0_9BACT</name>
<feature type="transmembrane region" description="Helical" evidence="6">
    <location>
        <begin position="546"/>
        <end position="572"/>
    </location>
</feature>
<evidence type="ECO:0000256" key="1">
    <source>
        <dbReference type="ARBA" id="ARBA00004127"/>
    </source>
</evidence>
<protein>
    <recommendedName>
        <fullName evidence="7">NADH:quinone oxidoreductase/Mrp antiporter transmembrane domain-containing protein</fullName>
    </recommendedName>
</protein>
<comment type="subcellular location">
    <subcellularLocation>
        <location evidence="1">Endomembrane system</location>
        <topology evidence="1">Multi-pass membrane protein</topology>
    </subcellularLocation>
    <subcellularLocation>
        <location evidence="5">Membrane</location>
        <topology evidence="5">Multi-pass membrane protein</topology>
    </subcellularLocation>
</comment>
<comment type="caution">
    <text evidence="8">The sequence shown here is derived from an EMBL/GenBank/DDBJ whole genome shotgun (WGS) entry which is preliminary data.</text>
</comment>
<feature type="transmembrane region" description="Helical" evidence="6">
    <location>
        <begin position="130"/>
        <end position="148"/>
    </location>
</feature>
<feature type="transmembrane region" description="Helical" evidence="6">
    <location>
        <begin position="154"/>
        <end position="172"/>
    </location>
</feature>
<evidence type="ECO:0000259" key="7">
    <source>
        <dbReference type="Pfam" id="PF00361"/>
    </source>
</evidence>
<keyword evidence="3 6" id="KW-1133">Transmembrane helix</keyword>
<proteinExistence type="predicted"/>
<organism evidence="8 9">
    <name type="scientific">Candidatus Amunia macphersoniae</name>
    <dbReference type="NCBI Taxonomy" id="3127014"/>
    <lineage>
        <taxon>Bacteria</taxon>
        <taxon>Bacillati</taxon>
        <taxon>Candidatus Dormiibacterota</taxon>
        <taxon>Candidatus Dormibacteria</taxon>
        <taxon>Candidatus Aeolococcales</taxon>
        <taxon>Candidatus Aeolococcaceae</taxon>
        <taxon>Candidatus Amunia</taxon>
    </lineage>
</organism>
<evidence type="ECO:0000313" key="8">
    <source>
        <dbReference type="EMBL" id="MBJ7609209.1"/>
    </source>
</evidence>